<organism evidence="1 2">
    <name type="scientific">Dreissena polymorpha</name>
    <name type="common">Zebra mussel</name>
    <name type="synonym">Mytilus polymorpha</name>
    <dbReference type="NCBI Taxonomy" id="45954"/>
    <lineage>
        <taxon>Eukaryota</taxon>
        <taxon>Metazoa</taxon>
        <taxon>Spiralia</taxon>
        <taxon>Lophotrochozoa</taxon>
        <taxon>Mollusca</taxon>
        <taxon>Bivalvia</taxon>
        <taxon>Autobranchia</taxon>
        <taxon>Heteroconchia</taxon>
        <taxon>Euheterodonta</taxon>
        <taxon>Imparidentia</taxon>
        <taxon>Neoheterodontei</taxon>
        <taxon>Myida</taxon>
        <taxon>Dreissenoidea</taxon>
        <taxon>Dreissenidae</taxon>
        <taxon>Dreissena</taxon>
    </lineage>
</organism>
<dbReference type="AlphaFoldDB" id="A0A9D4C411"/>
<reference evidence="1" key="2">
    <citation type="submission" date="2020-11" db="EMBL/GenBank/DDBJ databases">
        <authorList>
            <person name="McCartney M.A."/>
            <person name="Auch B."/>
            <person name="Kono T."/>
            <person name="Mallez S."/>
            <person name="Becker A."/>
            <person name="Gohl D.M."/>
            <person name="Silverstein K.A.T."/>
            <person name="Koren S."/>
            <person name="Bechman K.B."/>
            <person name="Herman A."/>
            <person name="Abrahante J.E."/>
            <person name="Garbe J."/>
        </authorList>
    </citation>
    <scope>NUCLEOTIDE SEQUENCE</scope>
    <source>
        <strain evidence="1">Duluth1</strain>
        <tissue evidence="1">Whole animal</tissue>
    </source>
</reference>
<protein>
    <submittedName>
        <fullName evidence="1">Uncharacterized protein</fullName>
    </submittedName>
</protein>
<reference evidence="1" key="1">
    <citation type="journal article" date="2019" name="bioRxiv">
        <title>The Genome of the Zebra Mussel, Dreissena polymorpha: A Resource for Invasive Species Research.</title>
        <authorList>
            <person name="McCartney M.A."/>
            <person name="Auch B."/>
            <person name="Kono T."/>
            <person name="Mallez S."/>
            <person name="Zhang Y."/>
            <person name="Obille A."/>
            <person name="Becker A."/>
            <person name="Abrahante J.E."/>
            <person name="Garbe J."/>
            <person name="Badalamenti J.P."/>
            <person name="Herman A."/>
            <person name="Mangelson H."/>
            <person name="Liachko I."/>
            <person name="Sullivan S."/>
            <person name="Sone E.D."/>
            <person name="Koren S."/>
            <person name="Silverstein K.A.T."/>
            <person name="Beckman K.B."/>
            <person name="Gohl D.M."/>
        </authorList>
    </citation>
    <scope>NUCLEOTIDE SEQUENCE</scope>
    <source>
        <strain evidence="1">Duluth1</strain>
        <tissue evidence="1">Whole animal</tissue>
    </source>
</reference>
<evidence type="ECO:0000313" key="2">
    <source>
        <dbReference type="Proteomes" id="UP000828390"/>
    </source>
</evidence>
<comment type="caution">
    <text evidence="1">The sequence shown here is derived from an EMBL/GenBank/DDBJ whole genome shotgun (WGS) entry which is preliminary data.</text>
</comment>
<dbReference type="EMBL" id="JAIWYP010000013">
    <property type="protein sequence ID" value="KAH3716700.1"/>
    <property type="molecule type" value="Genomic_DNA"/>
</dbReference>
<dbReference type="Proteomes" id="UP000828390">
    <property type="component" value="Unassembled WGS sequence"/>
</dbReference>
<keyword evidence="2" id="KW-1185">Reference proteome</keyword>
<proteinExistence type="predicted"/>
<sequence>MIAPLRCQSIQTRRADFWLELMHIIINCLIKIPANLYPIQILCPYREGEMYASWSLRESCFPSRFITQGEIARMLRGMGRGMVRVRGSGRVRLRG</sequence>
<accession>A0A9D4C411</accession>
<gene>
    <name evidence="1" type="ORF">DPMN_059426</name>
</gene>
<evidence type="ECO:0000313" key="1">
    <source>
        <dbReference type="EMBL" id="KAH3716700.1"/>
    </source>
</evidence>
<name>A0A9D4C411_DREPO</name>